<dbReference type="Pfam" id="PF08368">
    <property type="entry name" value="FAST_2"/>
    <property type="match status" value="1"/>
</dbReference>
<keyword evidence="2" id="KW-0496">Mitochondrion</keyword>
<dbReference type="InParanoid" id="A0A067QJ37"/>
<dbReference type="EMBL" id="KK853452">
    <property type="protein sequence ID" value="KDR07530.1"/>
    <property type="molecule type" value="Genomic_DNA"/>
</dbReference>
<reference evidence="5 6" key="1">
    <citation type="journal article" date="2014" name="Nat. Commun.">
        <title>Molecular traces of alternative social organization in a termite genome.</title>
        <authorList>
            <person name="Terrapon N."/>
            <person name="Li C."/>
            <person name="Robertson H.M."/>
            <person name="Ji L."/>
            <person name="Meng X."/>
            <person name="Booth W."/>
            <person name="Chen Z."/>
            <person name="Childers C.P."/>
            <person name="Glastad K.M."/>
            <person name="Gokhale K."/>
            <person name="Gowin J."/>
            <person name="Gronenberg W."/>
            <person name="Hermansen R.A."/>
            <person name="Hu H."/>
            <person name="Hunt B.G."/>
            <person name="Huylmans A.K."/>
            <person name="Khalil S.M."/>
            <person name="Mitchell R.D."/>
            <person name="Munoz-Torres M.C."/>
            <person name="Mustard J.A."/>
            <person name="Pan H."/>
            <person name="Reese J.T."/>
            <person name="Scharf M.E."/>
            <person name="Sun F."/>
            <person name="Vogel H."/>
            <person name="Xiao J."/>
            <person name="Yang W."/>
            <person name="Yang Z."/>
            <person name="Yang Z."/>
            <person name="Zhou J."/>
            <person name="Zhu J."/>
            <person name="Brent C.S."/>
            <person name="Elsik C.G."/>
            <person name="Goodisman M.A."/>
            <person name="Liberles D.A."/>
            <person name="Roe R.M."/>
            <person name="Vargo E.L."/>
            <person name="Vilcinskas A."/>
            <person name="Wang J."/>
            <person name="Bornberg-Bauer E."/>
            <person name="Korb J."/>
            <person name="Zhang G."/>
            <person name="Liebig J."/>
        </authorList>
    </citation>
    <scope>NUCLEOTIDE SEQUENCE [LARGE SCALE GENOMIC DNA]</scope>
    <source>
        <tissue evidence="5">Whole organism</tissue>
    </source>
</reference>
<evidence type="ECO:0000256" key="2">
    <source>
        <dbReference type="ARBA" id="ARBA00023128"/>
    </source>
</evidence>
<dbReference type="OrthoDB" id="6501018at2759"/>
<name>A0A067QJ37_ZOONE</name>
<dbReference type="InterPro" id="IPR013579">
    <property type="entry name" value="FAST_2"/>
</dbReference>
<dbReference type="InterPro" id="IPR010622">
    <property type="entry name" value="FAST_Leu-rich"/>
</dbReference>
<dbReference type="PANTHER" id="PTHR21228">
    <property type="entry name" value="FAST LEU-RICH DOMAIN-CONTAINING"/>
    <property type="match status" value="1"/>
</dbReference>
<dbReference type="STRING" id="136037.A0A067QJ37"/>
<dbReference type="AlphaFoldDB" id="A0A067QJ37"/>
<dbReference type="GO" id="GO:0000963">
    <property type="term" value="P:mitochondrial RNA processing"/>
    <property type="evidence" value="ECO:0007669"/>
    <property type="project" value="TreeGrafter"/>
</dbReference>
<sequence length="606" mass="66119">MMIRYVPWKGWRVLFRISNPMQPSSSSAPATVGLRLTPCSESTTKVVGTSVDVSSTVVSAPEDQTHDTSTSESKSVHVVNERKSSIVAAAFASLKRVEVPKKSTQSLHESISAADSVESLLSIAESPLVSRRHALQIVSQLADWTASGHVKLSDFETDTRFLKLCRLLGRGLPHGSPTLWKEASGNGDLAVVLGVTGEDKAAKLVAGISLSQMIRIMSSLAQKQRRSTPLLRSLAFNLARQREKFNIKDCADLLYAMATLNFPDDLLLEKTCGDLCECVESNHRPAVIGSILTSLGLLRYKNTEVLDALVDWVVCHVDVCRPHDLTALLLTLATVFHTPSNADHLFNVILPHVTVQDLPSPSAWLDVVWSLVVLEQAATQHVASVLDPNFCIKLSVDTDGKMRMNVASKLKLLNINAAAQLKIPGYKGPLLPSDSDVHSVPLTRSREKQLLVASILDSFSNLLPSATYLRSNIDTGMGFLLDGECMLDSNCNPLPVPVESTMSRNFGSEKMPASSFDKTPVSPSRVRGSRCATNKGTRIGILARDYRDMCRGSPEPNGVAALSAKLLECAGYRVLCVPHTKYNPREKLLQRVQYLDQHLKSLVRGP</sequence>
<keyword evidence="6" id="KW-1185">Reference proteome</keyword>
<dbReference type="GO" id="GO:0044528">
    <property type="term" value="P:regulation of mitochondrial mRNA stability"/>
    <property type="evidence" value="ECO:0007669"/>
    <property type="project" value="InterPro"/>
</dbReference>
<dbReference type="eggNOG" id="ENOG502QTRE">
    <property type="taxonomic scope" value="Eukaryota"/>
</dbReference>
<dbReference type="InterPro" id="IPR013584">
    <property type="entry name" value="RAP"/>
</dbReference>
<dbReference type="SMART" id="SM00952">
    <property type="entry name" value="RAP"/>
    <property type="match status" value="1"/>
</dbReference>
<gene>
    <name evidence="5" type="ORF">L798_02909</name>
</gene>
<feature type="region of interest" description="Disordered" evidence="3">
    <location>
        <begin position="508"/>
        <end position="529"/>
    </location>
</feature>
<feature type="domain" description="RAP" evidence="4">
    <location>
        <begin position="541"/>
        <end position="598"/>
    </location>
</feature>
<comment type="subcellular location">
    <subcellularLocation>
        <location evidence="1">Mitochondrion</location>
    </subcellularLocation>
</comment>
<dbReference type="OMA" id="CHGTHRC"/>
<dbReference type="FunCoup" id="A0A067QJ37">
    <property type="interactions" value="858"/>
</dbReference>
<dbReference type="InterPro" id="IPR050870">
    <property type="entry name" value="FAST_kinase"/>
</dbReference>
<dbReference type="Proteomes" id="UP000027135">
    <property type="component" value="Unassembled WGS sequence"/>
</dbReference>
<dbReference type="GO" id="GO:0003723">
    <property type="term" value="F:RNA binding"/>
    <property type="evidence" value="ECO:0007669"/>
    <property type="project" value="TreeGrafter"/>
</dbReference>
<evidence type="ECO:0000313" key="5">
    <source>
        <dbReference type="EMBL" id="KDR07530.1"/>
    </source>
</evidence>
<evidence type="ECO:0000256" key="3">
    <source>
        <dbReference type="SAM" id="MobiDB-lite"/>
    </source>
</evidence>
<accession>A0A067QJ37</accession>
<proteinExistence type="predicted"/>
<organism evidence="5 6">
    <name type="scientific">Zootermopsis nevadensis</name>
    <name type="common">Dampwood termite</name>
    <dbReference type="NCBI Taxonomy" id="136037"/>
    <lineage>
        <taxon>Eukaryota</taxon>
        <taxon>Metazoa</taxon>
        <taxon>Ecdysozoa</taxon>
        <taxon>Arthropoda</taxon>
        <taxon>Hexapoda</taxon>
        <taxon>Insecta</taxon>
        <taxon>Pterygota</taxon>
        <taxon>Neoptera</taxon>
        <taxon>Polyneoptera</taxon>
        <taxon>Dictyoptera</taxon>
        <taxon>Blattodea</taxon>
        <taxon>Blattoidea</taxon>
        <taxon>Termitoidae</taxon>
        <taxon>Termopsidae</taxon>
        <taxon>Zootermopsis</taxon>
    </lineage>
</organism>
<feature type="region of interest" description="Disordered" evidence="3">
    <location>
        <begin position="57"/>
        <end position="76"/>
    </location>
</feature>
<evidence type="ECO:0000256" key="1">
    <source>
        <dbReference type="ARBA" id="ARBA00004173"/>
    </source>
</evidence>
<dbReference type="GO" id="GO:0035770">
    <property type="term" value="C:ribonucleoprotein granule"/>
    <property type="evidence" value="ECO:0007669"/>
    <property type="project" value="TreeGrafter"/>
</dbReference>
<protein>
    <submittedName>
        <fullName evidence="5">Protein TBRG4</fullName>
    </submittedName>
</protein>
<dbReference type="Pfam" id="PF06743">
    <property type="entry name" value="FAST_1"/>
    <property type="match status" value="1"/>
</dbReference>
<dbReference type="PANTHER" id="PTHR21228:SF69">
    <property type="entry name" value="GH07286P"/>
    <property type="match status" value="1"/>
</dbReference>
<dbReference type="GO" id="GO:0005759">
    <property type="term" value="C:mitochondrial matrix"/>
    <property type="evidence" value="ECO:0007669"/>
    <property type="project" value="TreeGrafter"/>
</dbReference>
<evidence type="ECO:0000313" key="6">
    <source>
        <dbReference type="Proteomes" id="UP000027135"/>
    </source>
</evidence>
<evidence type="ECO:0000259" key="4">
    <source>
        <dbReference type="SMART" id="SM00952"/>
    </source>
</evidence>